<sequence length="99" mass="11465">MHWRSSENCYFMVRTHSSTFFWYRNMQDPAVFALHTVANIRHSDRPITGQSTRAKFAHAPIDIVIQFPNVQAEPDPDNTPTLPQSLLMSSRLSEFITWA</sequence>
<dbReference type="InParanoid" id="A0A369K5R9"/>
<evidence type="ECO:0000313" key="2">
    <source>
        <dbReference type="Proteomes" id="UP000076154"/>
    </source>
</evidence>
<dbReference type="AlphaFoldDB" id="A0A369K5R9"/>
<protein>
    <submittedName>
        <fullName evidence="1">Uncharacterized protein</fullName>
    </submittedName>
</protein>
<organism evidence="1 2">
    <name type="scientific">Hypsizygus marmoreus</name>
    <name type="common">White beech mushroom</name>
    <name type="synonym">Agaricus marmoreus</name>
    <dbReference type="NCBI Taxonomy" id="39966"/>
    <lineage>
        <taxon>Eukaryota</taxon>
        <taxon>Fungi</taxon>
        <taxon>Dikarya</taxon>
        <taxon>Basidiomycota</taxon>
        <taxon>Agaricomycotina</taxon>
        <taxon>Agaricomycetes</taxon>
        <taxon>Agaricomycetidae</taxon>
        <taxon>Agaricales</taxon>
        <taxon>Tricholomatineae</taxon>
        <taxon>Lyophyllaceae</taxon>
        <taxon>Hypsizygus</taxon>
    </lineage>
</organism>
<name>A0A369K5R9_HYPMA</name>
<gene>
    <name evidence="1" type="ORF">Hypma_004416</name>
</gene>
<reference evidence="1" key="1">
    <citation type="submission" date="2018-04" db="EMBL/GenBank/DDBJ databases">
        <title>Whole genome sequencing of Hypsizygus marmoreus.</title>
        <authorList>
            <person name="Choi I.-G."/>
            <person name="Min B."/>
            <person name="Kim J.-G."/>
            <person name="Kim S."/>
            <person name="Oh Y.-L."/>
            <person name="Kong W.-S."/>
            <person name="Park H."/>
            <person name="Jeong J."/>
            <person name="Song E.-S."/>
        </authorList>
    </citation>
    <scope>NUCLEOTIDE SEQUENCE [LARGE SCALE GENOMIC DNA]</scope>
    <source>
        <strain evidence="1">51987-8</strain>
    </source>
</reference>
<dbReference type="EMBL" id="LUEZ02000017">
    <property type="protein sequence ID" value="RDB27193.1"/>
    <property type="molecule type" value="Genomic_DNA"/>
</dbReference>
<comment type="caution">
    <text evidence="1">The sequence shown here is derived from an EMBL/GenBank/DDBJ whole genome shotgun (WGS) entry which is preliminary data.</text>
</comment>
<dbReference type="Proteomes" id="UP000076154">
    <property type="component" value="Unassembled WGS sequence"/>
</dbReference>
<evidence type="ECO:0000313" key="1">
    <source>
        <dbReference type="EMBL" id="RDB27193.1"/>
    </source>
</evidence>
<keyword evidence="2" id="KW-1185">Reference proteome</keyword>
<proteinExistence type="predicted"/>
<accession>A0A369K5R9</accession>